<dbReference type="Gene3D" id="3.40.50.1820">
    <property type="entry name" value="alpha/beta hydrolase"/>
    <property type="match status" value="1"/>
</dbReference>
<organism evidence="2 3">
    <name type="scientific">Edaphosphingomonas laterariae</name>
    <dbReference type="NCBI Taxonomy" id="861865"/>
    <lineage>
        <taxon>Bacteria</taxon>
        <taxon>Pseudomonadati</taxon>
        <taxon>Pseudomonadota</taxon>
        <taxon>Alphaproteobacteria</taxon>
        <taxon>Sphingomonadales</taxon>
        <taxon>Rhizorhabdaceae</taxon>
        <taxon>Edaphosphingomonas</taxon>
    </lineage>
</organism>
<keyword evidence="2" id="KW-0378">Hydrolase</keyword>
<dbReference type="GO" id="GO:0004177">
    <property type="term" value="F:aminopeptidase activity"/>
    <property type="evidence" value="ECO:0007669"/>
    <property type="project" value="UniProtKB-KW"/>
</dbReference>
<dbReference type="InterPro" id="IPR029058">
    <property type="entry name" value="AB_hydrolase_fold"/>
</dbReference>
<dbReference type="SUPFAM" id="SSF53474">
    <property type="entry name" value="alpha/beta-Hydrolases"/>
    <property type="match status" value="1"/>
</dbReference>
<dbReference type="InterPro" id="IPR000073">
    <property type="entry name" value="AB_hydrolase_1"/>
</dbReference>
<dbReference type="Proteomes" id="UP000198281">
    <property type="component" value="Unassembled WGS sequence"/>
</dbReference>
<sequence length="306" mass="31427">MQRLKIDTPAPDGAGVIAMAADLFLPAGNPRTLLWCVPGGGAARGYFDLAAGDTGHSFARRMAAMGHAVVAIDNPGIGESGEPPAPAAFTPRQAGDSHHHALAALRNRIPSLADLPAIAVGHSMGGMLVTLQQARNRSFAAMALLGSSASGLDWALTDEERGYIGDPDGLEAALPRLAEARFGGAFPRFRAANKELAAEIFGGGDPAVSAALRGIGDRMFAAGGVMSMVPGSFAAEAAAIDVPMFLAFGDRDIGVPWGEVPAAYPGAGDITILQLLATGHNHFGFSSIAGLCTRLDHWITAIGRAL</sequence>
<proteinExistence type="predicted"/>
<dbReference type="Pfam" id="PF12697">
    <property type="entry name" value="Abhydrolase_6"/>
    <property type="match status" value="1"/>
</dbReference>
<reference evidence="3" key="1">
    <citation type="submission" date="2017-06" db="EMBL/GenBank/DDBJ databases">
        <authorList>
            <person name="Varghese N."/>
            <person name="Submissions S."/>
        </authorList>
    </citation>
    <scope>NUCLEOTIDE SEQUENCE [LARGE SCALE GENOMIC DNA]</scope>
    <source>
        <strain evidence="3">LNB2</strain>
    </source>
</reference>
<dbReference type="EMBL" id="FZOS01000005">
    <property type="protein sequence ID" value="SNS39248.1"/>
    <property type="molecule type" value="Genomic_DNA"/>
</dbReference>
<name>A0A239E4P8_9SPHN</name>
<evidence type="ECO:0000313" key="2">
    <source>
        <dbReference type="EMBL" id="SNS39248.1"/>
    </source>
</evidence>
<keyword evidence="2" id="KW-0031">Aminopeptidase</keyword>
<gene>
    <name evidence="2" type="ORF">SAMN06295912_105192</name>
</gene>
<evidence type="ECO:0000313" key="3">
    <source>
        <dbReference type="Proteomes" id="UP000198281"/>
    </source>
</evidence>
<dbReference type="AlphaFoldDB" id="A0A239E4P8"/>
<feature type="domain" description="AB hydrolase-1" evidence="1">
    <location>
        <begin position="37"/>
        <end position="282"/>
    </location>
</feature>
<keyword evidence="3" id="KW-1185">Reference proteome</keyword>
<evidence type="ECO:0000259" key="1">
    <source>
        <dbReference type="Pfam" id="PF12697"/>
    </source>
</evidence>
<accession>A0A239E4P8</accession>
<protein>
    <submittedName>
        <fullName evidence="2">Serine aminopeptidase, S33</fullName>
    </submittedName>
</protein>
<keyword evidence="2" id="KW-0645">Protease</keyword>